<dbReference type="VEuPathDB" id="VectorBase:RSAN_040499"/>
<dbReference type="EMBL" id="JABSTV010001254">
    <property type="protein sequence ID" value="KAH7939625.1"/>
    <property type="molecule type" value="Genomic_DNA"/>
</dbReference>
<proteinExistence type="predicted"/>
<evidence type="ECO:0000313" key="2">
    <source>
        <dbReference type="EMBL" id="KAH7939625.1"/>
    </source>
</evidence>
<dbReference type="Proteomes" id="UP000821837">
    <property type="component" value="Chromosome 8"/>
</dbReference>
<evidence type="ECO:0000313" key="3">
    <source>
        <dbReference type="Proteomes" id="UP000821837"/>
    </source>
</evidence>
<reference evidence="2" key="1">
    <citation type="journal article" date="2020" name="Cell">
        <title>Large-Scale Comparative Analyses of Tick Genomes Elucidate Their Genetic Diversity and Vector Capacities.</title>
        <authorList>
            <consortium name="Tick Genome and Microbiome Consortium (TIGMIC)"/>
            <person name="Jia N."/>
            <person name="Wang J."/>
            <person name="Shi W."/>
            <person name="Du L."/>
            <person name="Sun Y."/>
            <person name="Zhan W."/>
            <person name="Jiang J.F."/>
            <person name="Wang Q."/>
            <person name="Zhang B."/>
            <person name="Ji P."/>
            <person name="Bell-Sakyi L."/>
            <person name="Cui X.M."/>
            <person name="Yuan T.T."/>
            <person name="Jiang B.G."/>
            <person name="Yang W.F."/>
            <person name="Lam T.T."/>
            <person name="Chang Q.C."/>
            <person name="Ding S.J."/>
            <person name="Wang X.J."/>
            <person name="Zhu J.G."/>
            <person name="Ruan X.D."/>
            <person name="Zhao L."/>
            <person name="Wei J.T."/>
            <person name="Ye R.Z."/>
            <person name="Que T.C."/>
            <person name="Du C.H."/>
            <person name="Zhou Y.H."/>
            <person name="Cheng J.X."/>
            <person name="Dai P.F."/>
            <person name="Guo W.B."/>
            <person name="Han X.H."/>
            <person name="Huang E.J."/>
            <person name="Li L.F."/>
            <person name="Wei W."/>
            <person name="Gao Y.C."/>
            <person name="Liu J.Z."/>
            <person name="Shao H.Z."/>
            <person name="Wang X."/>
            <person name="Wang C.C."/>
            <person name="Yang T.C."/>
            <person name="Huo Q.B."/>
            <person name="Li W."/>
            <person name="Chen H.Y."/>
            <person name="Chen S.E."/>
            <person name="Zhou L.G."/>
            <person name="Ni X.B."/>
            <person name="Tian J.H."/>
            <person name="Sheng Y."/>
            <person name="Liu T."/>
            <person name="Pan Y.S."/>
            <person name="Xia L.Y."/>
            <person name="Li J."/>
            <person name="Zhao F."/>
            <person name="Cao W.C."/>
        </authorList>
    </citation>
    <scope>NUCLEOTIDE SEQUENCE</scope>
    <source>
        <strain evidence="2">Rsan-2018</strain>
    </source>
</reference>
<feature type="region of interest" description="Disordered" evidence="1">
    <location>
        <begin position="107"/>
        <end position="128"/>
    </location>
</feature>
<comment type="caution">
    <text evidence="2">The sequence shown here is derived from an EMBL/GenBank/DDBJ whole genome shotgun (WGS) entry which is preliminary data.</text>
</comment>
<evidence type="ECO:0000256" key="1">
    <source>
        <dbReference type="SAM" id="MobiDB-lite"/>
    </source>
</evidence>
<evidence type="ECO:0008006" key="4">
    <source>
        <dbReference type="Google" id="ProtNLM"/>
    </source>
</evidence>
<protein>
    <recommendedName>
        <fullName evidence="4">THAP-type domain-containing protein</fullName>
    </recommendedName>
</protein>
<keyword evidence="3" id="KW-1185">Reference proteome</keyword>
<accession>A0A9D4SQJ3</accession>
<sequence>MAIAQLSDVASKQKLPKEGFCKHKLFRLPKAVKWQDARTKALSSKRSSLLASRIKRADLKGDSPNIRVCGAHFVTGRPASSHQKRTRPGANALLGYTRKSEGIARYERAARRRTKRPTPEVDAGTTAPSEIVDSPQRRLKTAATTVTTAHTQKTARHCCKLNVKSRLPKMNQVSLSITLF</sequence>
<organism evidence="2 3">
    <name type="scientific">Rhipicephalus sanguineus</name>
    <name type="common">Brown dog tick</name>
    <name type="synonym">Ixodes sanguineus</name>
    <dbReference type="NCBI Taxonomy" id="34632"/>
    <lineage>
        <taxon>Eukaryota</taxon>
        <taxon>Metazoa</taxon>
        <taxon>Ecdysozoa</taxon>
        <taxon>Arthropoda</taxon>
        <taxon>Chelicerata</taxon>
        <taxon>Arachnida</taxon>
        <taxon>Acari</taxon>
        <taxon>Parasitiformes</taxon>
        <taxon>Ixodida</taxon>
        <taxon>Ixodoidea</taxon>
        <taxon>Ixodidae</taxon>
        <taxon>Rhipicephalinae</taxon>
        <taxon>Rhipicephalus</taxon>
        <taxon>Rhipicephalus</taxon>
    </lineage>
</organism>
<reference evidence="2" key="2">
    <citation type="submission" date="2021-09" db="EMBL/GenBank/DDBJ databases">
        <authorList>
            <person name="Jia N."/>
            <person name="Wang J."/>
            <person name="Shi W."/>
            <person name="Du L."/>
            <person name="Sun Y."/>
            <person name="Zhan W."/>
            <person name="Jiang J."/>
            <person name="Wang Q."/>
            <person name="Zhang B."/>
            <person name="Ji P."/>
            <person name="Sakyi L.B."/>
            <person name="Cui X."/>
            <person name="Yuan T."/>
            <person name="Jiang B."/>
            <person name="Yang W."/>
            <person name="Lam T.T.-Y."/>
            <person name="Chang Q."/>
            <person name="Ding S."/>
            <person name="Wang X."/>
            <person name="Zhu J."/>
            <person name="Ruan X."/>
            <person name="Zhao L."/>
            <person name="Wei J."/>
            <person name="Que T."/>
            <person name="Du C."/>
            <person name="Cheng J."/>
            <person name="Dai P."/>
            <person name="Han X."/>
            <person name="Huang E."/>
            <person name="Gao Y."/>
            <person name="Liu J."/>
            <person name="Shao H."/>
            <person name="Ye R."/>
            <person name="Li L."/>
            <person name="Wei W."/>
            <person name="Wang X."/>
            <person name="Wang C."/>
            <person name="Huo Q."/>
            <person name="Li W."/>
            <person name="Guo W."/>
            <person name="Chen H."/>
            <person name="Chen S."/>
            <person name="Zhou L."/>
            <person name="Zhou L."/>
            <person name="Ni X."/>
            <person name="Tian J."/>
            <person name="Zhou Y."/>
            <person name="Sheng Y."/>
            <person name="Liu T."/>
            <person name="Pan Y."/>
            <person name="Xia L."/>
            <person name="Li J."/>
            <person name="Zhao F."/>
            <person name="Cao W."/>
        </authorList>
    </citation>
    <scope>NUCLEOTIDE SEQUENCE</scope>
    <source>
        <strain evidence="2">Rsan-2018</strain>
        <tissue evidence="2">Larvae</tissue>
    </source>
</reference>
<name>A0A9D4SQJ3_RHISA</name>
<gene>
    <name evidence="2" type="ORF">HPB52_015312</name>
</gene>
<dbReference type="AlphaFoldDB" id="A0A9D4SQJ3"/>